<keyword evidence="2" id="KW-1185">Reference proteome</keyword>
<gene>
    <name evidence="1" type="ORF">GGU10DRAFT_369374</name>
</gene>
<evidence type="ECO:0000313" key="2">
    <source>
        <dbReference type="Proteomes" id="UP001163798"/>
    </source>
</evidence>
<dbReference type="EMBL" id="MU793736">
    <property type="protein sequence ID" value="KAJ3780442.1"/>
    <property type="molecule type" value="Genomic_DNA"/>
</dbReference>
<reference evidence="1" key="1">
    <citation type="submission" date="2022-08" db="EMBL/GenBank/DDBJ databases">
        <authorList>
            <consortium name="DOE Joint Genome Institute"/>
            <person name="Min B."/>
            <person name="Riley R."/>
            <person name="Sierra-Patev S."/>
            <person name="Naranjo-Ortiz M."/>
            <person name="Looney B."/>
            <person name="Konkel Z."/>
            <person name="Slot J.C."/>
            <person name="Sakamoto Y."/>
            <person name="Steenwyk J.L."/>
            <person name="Rokas A."/>
            <person name="Carro J."/>
            <person name="Camarero S."/>
            <person name="Ferreira P."/>
            <person name="Molpeceres G."/>
            <person name="Ruiz-Duenas F.J."/>
            <person name="Serrano A."/>
            <person name="Henrissat B."/>
            <person name="Drula E."/>
            <person name="Hughes K.W."/>
            <person name="Mata J.L."/>
            <person name="Ishikawa N.K."/>
            <person name="Vargas-Isla R."/>
            <person name="Ushijima S."/>
            <person name="Smith C.A."/>
            <person name="Ahrendt S."/>
            <person name="Andreopoulos W."/>
            <person name="He G."/>
            <person name="Labutti K."/>
            <person name="Lipzen A."/>
            <person name="Ng V."/>
            <person name="Sandor L."/>
            <person name="Barry K."/>
            <person name="Martinez A.T."/>
            <person name="Xiao Y."/>
            <person name="Gibbons J.G."/>
            <person name="Terashima K."/>
            <person name="Hibbett D.S."/>
            <person name="Grigoriev I.V."/>
        </authorList>
    </citation>
    <scope>NUCLEOTIDE SEQUENCE</scope>
    <source>
        <strain evidence="1">TFB10291</strain>
    </source>
</reference>
<protein>
    <submittedName>
        <fullName evidence="1">Uncharacterized protein</fullName>
    </submittedName>
</protein>
<name>A0AA38L1S8_9AGAR</name>
<accession>A0AA38L1S8</accession>
<sequence>MKRKTVTFEGILAGLIHFASLLQLHRRPFMELLNHPQQFDWKREFAPSVLPTYLSTASIITAVETLFNNEEQPSGRFDWGK</sequence>
<comment type="caution">
    <text evidence="1">The sequence shown here is derived from an EMBL/GenBank/DDBJ whole genome shotgun (WGS) entry which is preliminary data.</text>
</comment>
<proteinExistence type="predicted"/>
<evidence type="ECO:0000313" key="1">
    <source>
        <dbReference type="EMBL" id="KAJ3780442.1"/>
    </source>
</evidence>
<dbReference type="Proteomes" id="UP001163798">
    <property type="component" value="Unassembled WGS sequence"/>
</dbReference>
<organism evidence="1 2">
    <name type="scientific">Lentinula aff. detonsa</name>
    <dbReference type="NCBI Taxonomy" id="2804958"/>
    <lineage>
        <taxon>Eukaryota</taxon>
        <taxon>Fungi</taxon>
        <taxon>Dikarya</taxon>
        <taxon>Basidiomycota</taxon>
        <taxon>Agaricomycotina</taxon>
        <taxon>Agaricomycetes</taxon>
        <taxon>Agaricomycetidae</taxon>
        <taxon>Agaricales</taxon>
        <taxon>Marasmiineae</taxon>
        <taxon>Omphalotaceae</taxon>
        <taxon>Lentinula</taxon>
    </lineage>
</organism>
<dbReference type="AlphaFoldDB" id="A0AA38L1S8"/>